<organism evidence="1 2">
    <name type="scientific">Tetrahymena thermophila (strain SB210)</name>
    <dbReference type="NCBI Taxonomy" id="312017"/>
    <lineage>
        <taxon>Eukaryota</taxon>
        <taxon>Sar</taxon>
        <taxon>Alveolata</taxon>
        <taxon>Ciliophora</taxon>
        <taxon>Intramacronucleata</taxon>
        <taxon>Oligohymenophorea</taxon>
        <taxon>Hymenostomatida</taxon>
        <taxon>Tetrahymenina</taxon>
        <taxon>Tetrahymenidae</taxon>
        <taxon>Tetrahymena</taxon>
    </lineage>
</organism>
<reference evidence="2" key="1">
    <citation type="journal article" date="2006" name="PLoS Biol.">
        <title>Macronuclear genome sequence of the ciliate Tetrahymena thermophila, a model eukaryote.</title>
        <authorList>
            <person name="Eisen J.A."/>
            <person name="Coyne R.S."/>
            <person name="Wu M."/>
            <person name="Wu D."/>
            <person name="Thiagarajan M."/>
            <person name="Wortman J.R."/>
            <person name="Badger J.H."/>
            <person name="Ren Q."/>
            <person name="Amedeo P."/>
            <person name="Jones K.M."/>
            <person name="Tallon L.J."/>
            <person name="Delcher A.L."/>
            <person name="Salzberg S.L."/>
            <person name="Silva J.C."/>
            <person name="Haas B.J."/>
            <person name="Majoros W.H."/>
            <person name="Farzad M."/>
            <person name="Carlton J.M."/>
            <person name="Smith R.K. Jr."/>
            <person name="Garg J."/>
            <person name="Pearlman R.E."/>
            <person name="Karrer K.M."/>
            <person name="Sun L."/>
            <person name="Manning G."/>
            <person name="Elde N.C."/>
            <person name="Turkewitz A.P."/>
            <person name="Asai D.J."/>
            <person name="Wilkes D.E."/>
            <person name="Wang Y."/>
            <person name="Cai H."/>
            <person name="Collins K."/>
            <person name="Stewart B.A."/>
            <person name="Lee S.R."/>
            <person name="Wilamowska K."/>
            <person name="Weinberg Z."/>
            <person name="Ruzzo W.L."/>
            <person name="Wloga D."/>
            <person name="Gaertig J."/>
            <person name="Frankel J."/>
            <person name="Tsao C.-C."/>
            <person name="Gorovsky M.A."/>
            <person name="Keeling P.J."/>
            <person name="Waller R.F."/>
            <person name="Patron N.J."/>
            <person name="Cherry J.M."/>
            <person name="Stover N.A."/>
            <person name="Krieger C.J."/>
            <person name="del Toro C."/>
            <person name="Ryder H.F."/>
            <person name="Williamson S.C."/>
            <person name="Barbeau R.A."/>
            <person name="Hamilton E.P."/>
            <person name="Orias E."/>
        </authorList>
    </citation>
    <scope>NUCLEOTIDE SEQUENCE [LARGE SCALE GENOMIC DNA]</scope>
    <source>
        <strain evidence="2">SB210</strain>
    </source>
</reference>
<sequence length="369" mass="43843">MSYSRERVAMSVSGVNSDIYNQRSYNYTNSSYYTSDLGLSTISSSTGTVRPLKNTKNYLKDIECKFNQDPDPRADLQLLSRYKNNSNNVHYTGTMKIEKDIKDDEVPQIFRKMQPANGQEAIQQRTQIFQSSPVKKNIIMSQQIAQDQQQNQFKILNYNYENNSQIKEEPKKGFFEKLFSFAETNENKSNQQIKMKNYRQPQNIQNMNDVESSLVNLRQDMINNINNQNVQFNFTFQMKQQLSIAIDLTDRVLREQSTPILNQILKSINRARYQAKQQLYTSEQQLMETFYENLEFLTQQKILKLKVHHLPTQEQDYEERQMFYQQASQYILNSKGYYPTKQQLDYFFEEIKHLKVNNSEWMDFLSKRI</sequence>
<dbReference type="KEGG" id="tet:TTHERM_00429820"/>
<dbReference type="EMBL" id="GG662532">
    <property type="protein sequence ID" value="EAR91061.1"/>
    <property type="molecule type" value="Genomic_DNA"/>
</dbReference>
<dbReference type="HOGENOM" id="CLU_751211_0_0_1"/>
<dbReference type="Proteomes" id="UP000009168">
    <property type="component" value="Unassembled WGS sequence"/>
</dbReference>
<name>Q231H8_TETTS</name>
<gene>
    <name evidence="1" type="ORF">TTHERM_00429820</name>
</gene>
<proteinExistence type="predicted"/>
<keyword evidence="2" id="KW-1185">Reference proteome</keyword>
<evidence type="ECO:0000313" key="2">
    <source>
        <dbReference type="Proteomes" id="UP000009168"/>
    </source>
</evidence>
<protein>
    <submittedName>
        <fullName evidence="1">Uncharacterized protein</fullName>
    </submittedName>
</protein>
<dbReference type="GeneID" id="7846886"/>
<dbReference type="InParanoid" id="Q231H8"/>
<accession>Q231H8</accession>
<dbReference type="RefSeq" id="XP_001011306.1">
    <property type="nucleotide sequence ID" value="XM_001011306.3"/>
</dbReference>
<dbReference type="AlphaFoldDB" id="Q231H8"/>
<evidence type="ECO:0000313" key="1">
    <source>
        <dbReference type="EMBL" id="EAR91061.1"/>
    </source>
</evidence>